<gene>
    <name evidence="1" type="ORF">LOK49_LG11G00401</name>
</gene>
<dbReference type="Proteomes" id="UP001060215">
    <property type="component" value="Chromosome 12"/>
</dbReference>
<comment type="caution">
    <text evidence="1">The sequence shown here is derived from an EMBL/GenBank/DDBJ whole genome shotgun (WGS) entry which is preliminary data.</text>
</comment>
<reference evidence="1 2" key="1">
    <citation type="journal article" date="2022" name="Plant J.">
        <title>Chromosome-level genome of Camellia lanceoleosa provides a valuable resource for understanding genome evolution and self-incompatibility.</title>
        <authorList>
            <person name="Gong W."/>
            <person name="Xiao S."/>
            <person name="Wang L."/>
            <person name="Liao Z."/>
            <person name="Chang Y."/>
            <person name="Mo W."/>
            <person name="Hu G."/>
            <person name="Li W."/>
            <person name="Zhao G."/>
            <person name="Zhu H."/>
            <person name="Hu X."/>
            <person name="Ji K."/>
            <person name="Xiang X."/>
            <person name="Song Q."/>
            <person name="Yuan D."/>
            <person name="Jin S."/>
            <person name="Zhang L."/>
        </authorList>
    </citation>
    <scope>NUCLEOTIDE SEQUENCE [LARGE SCALE GENOMIC DNA]</scope>
    <source>
        <strain evidence="1">SQ_2022a</strain>
    </source>
</reference>
<evidence type="ECO:0000313" key="2">
    <source>
        <dbReference type="Proteomes" id="UP001060215"/>
    </source>
</evidence>
<organism evidence="1 2">
    <name type="scientific">Camellia lanceoleosa</name>
    <dbReference type="NCBI Taxonomy" id="1840588"/>
    <lineage>
        <taxon>Eukaryota</taxon>
        <taxon>Viridiplantae</taxon>
        <taxon>Streptophyta</taxon>
        <taxon>Embryophyta</taxon>
        <taxon>Tracheophyta</taxon>
        <taxon>Spermatophyta</taxon>
        <taxon>Magnoliopsida</taxon>
        <taxon>eudicotyledons</taxon>
        <taxon>Gunneridae</taxon>
        <taxon>Pentapetalae</taxon>
        <taxon>asterids</taxon>
        <taxon>Ericales</taxon>
        <taxon>Theaceae</taxon>
        <taxon>Camellia</taxon>
    </lineage>
</organism>
<proteinExistence type="predicted"/>
<dbReference type="EMBL" id="CM045769">
    <property type="protein sequence ID" value="KAI7993537.1"/>
    <property type="molecule type" value="Genomic_DNA"/>
</dbReference>
<protein>
    <submittedName>
        <fullName evidence="1">Uncharacterized protein</fullName>
    </submittedName>
</protein>
<accession>A0ACC0FXL1</accession>
<name>A0ACC0FXL1_9ERIC</name>
<sequence>MEAKTLVDRLNGGKEELDVVSVIGMGGLGKTTLAKKVFTDPAIEFEFYIRAWIYVSQEYDRKEVFIGILGSLDNLTDEIPALNKYRRLCIHSRVLDHISTKPSGPHVRSFLCFASESRELRREHTSFVHDAFKLLRVFDIKSISLPLFPSKIKDLVHLRYVSLSGSFEVLPASISELWNLQTIIIETSSHNLKVEADIWKMLQLRHLFTSASSRLRGPPSKARKGGKDPLVRRNLQTLSTISPESCMEDILARAPNLRKLGIRGNIATLMEDKGGSSMFDNLTKLDQLVTLKLLNDTFPLPPSRGSLPSCTNSHQI</sequence>
<evidence type="ECO:0000313" key="1">
    <source>
        <dbReference type="EMBL" id="KAI7993537.1"/>
    </source>
</evidence>
<keyword evidence="2" id="KW-1185">Reference proteome</keyword>